<evidence type="ECO:0000313" key="2">
    <source>
        <dbReference type="EMBL" id="OCF21357.1"/>
    </source>
</evidence>
<protein>
    <submittedName>
        <fullName evidence="2">Uncharacterized protein</fullName>
    </submittedName>
</protein>
<name>A0A1B9FRF7_9TREE</name>
<reference evidence="2" key="3">
    <citation type="submission" date="2016-07" db="EMBL/GenBank/DDBJ databases">
        <title>Evolution of pathogenesis and genome organization in the Tremellales.</title>
        <authorList>
            <person name="Cuomo C."/>
            <person name="Litvintseva A."/>
            <person name="Heitman J."/>
            <person name="Chen Y."/>
            <person name="Sun S."/>
            <person name="Springer D."/>
            <person name="Dromer F."/>
            <person name="Young S."/>
            <person name="Zeng Q."/>
            <person name="Chapman S."/>
            <person name="Gujja S."/>
            <person name="Saif S."/>
            <person name="Birren B."/>
        </authorList>
    </citation>
    <scope>NUCLEOTIDE SEQUENCE</scope>
    <source>
        <strain evidence="2">CBS 10118</strain>
    </source>
</reference>
<gene>
    <name evidence="2" type="ORF">I302_09033</name>
    <name evidence="3" type="ORF">I302_104896</name>
</gene>
<feature type="region of interest" description="Disordered" evidence="1">
    <location>
        <begin position="42"/>
        <end position="61"/>
    </location>
</feature>
<evidence type="ECO:0000313" key="3">
    <source>
        <dbReference type="EMBL" id="WVW82884.1"/>
    </source>
</evidence>
<reference evidence="3" key="2">
    <citation type="submission" date="2013-07" db="EMBL/GenBank/DDBJ databases">
        <authorList>
            <consortium name="The Broad Institute Genome Sequencing Platform"/>
            <person name="Cuomo C."/>
            <person name="Litvintseva A."/>
            <person name="Chen Y."/>
            <person name="Heitman J."/>
            <person name="Sun S."/>
            <person name="Springer D."/>
            <person name="Dromer F."/>
            <person name="Young S.K."/>
            <person name="Zeng Q."/>
            <person name="Gargeya S."/>
            <person name="Fitzgerald M."/>
            <person name="Abouelleil A."/>
            <person name="Alvarado L."/>
            <person name="Berlin A.M."/>
            <person name="Chapman S.B."/>
            <person name="Dewar J."/>
            <person name="Goldberg J."/>
            <person name="Griggs A."/>
            <person name="Gujja S."/>
            <person name="Hansen M."/>
            <person name="Howarth C."/>
            <person name="Imamovic A."/>
            <person name="Larimer J."/>
            <person name="McCowan C."/>
            <person name="Murphy C."/>
            <person name="Pearson M."/>
            <person name="Priest M."/>
            <person name="Roberts A."/>
            <person name="Saif S."/>
            <person name="Shea T."/>
            <person name="Sykes S."/>
            <person name="Wortman J."/>
            <person name="Nusbaum C."/>
            <person name="Birren B."/>
        </authorList>
    </citation>
    <scope>NUCLEOTIDE SEQUENCE</scope>
    <source>
        <strain evidence="3">CBS 10118</strain>
    </source>
</reference>
<dbReference type="VEuPathDB" id="FungiDB:I302_09033"/>
<reference evidence="2" key="1">
    <citation type="submission" date="2013-07" db="EMBL/GenBank/DDBJ databases">
        <title>The Genome Sequence of Cryptococcus bestiolae CBS10118.</title>
        <authorList>
            <consortium name="The Broad Institute Genome Sequencing Platform"/>
            <person name="Cuomo C."/>
            <person name="Litvintseva A."/>
            <person name="Chen Y."/>
            <person name="Heitman J."/>
            <person name="Sun S."/>
            <person name="Springer D."/>
            <person name="Dromer F."/>
            <person name="Young S.K."/>
            <person name="Zeng Q."/>
            <person name="Gargeya S."/>
            <person name="Fitzgerald M."/>
            <person name="Abouelleil A."/>
            <person name="Alvarado L."/>
            <person name="Berlin A.M."/>
            <person name="Chapman S.B."/>
            <person name="Dewar J."/>
            <person name="Goldberg J."/>
            <person name="Griggs A."/>
            <person name="Gujja S."/>
            <person name="Hansen M."/>
            <person name="Howarth C."/>
            <person name="Imamovic A."/>
            <person name="Larimer J."/>
            <person name="McCowan C."/>
            <person name="Murphy C."/>
            <person name="Pearson M."/>
            <person name="Priest M."/>
            <person name="Roberts A."/>
            <person name="Saif S."/>
            <person name="Shea T."/>
            <person name="Sykes S."/>
            <person name="Wortman J."/>
            <person name="Nusbaum C."/>
            <person name="Birren B."/>
        </authorList>
    </citation>
    <scope>NUCLEOTIDE SEQUENCE [LARGE SCALE GENOMIC DNA]</scope>
    <source>
        <strain evidence="2">CBS 10118</strain>
    </source>
</reference>
<evidence type="ECO:0000256" key="1">
    <source>
        <dbReference type="SAM" id="MobiDB-lite"/>
    </source>
</evidence>
<keyword evidence="4" id="KW-1185">Reference proteome</keyword>
<sequence>MPKDEQKYILEHTHQWTLDLTNYHKALGGLVSTFAPFRPYLESQAESGETPGTDGTVSKGDKERYDKALSNYHDVHYSIMTDRLRTLNVQATWERWANGEIVAPSEDAQREAQACNDGGELYVGYHEMRKLVESQGMTLENLTSKL</sequence>
<dbReference type="GeneID" id="30213432"/>
<accession>A0A1B9FRF7</accession>
<dbReference type="RefSeq" id="XP_019042427.1">
    <property type="nucleotide sequence ID" value="XM_019195604.1"/>
</dbReference>
<evidence type="ECO:0000313" key="4">
    <source>
        <dbReference type="Proteomes" id="UP000092730"/>
    </source>
</evidence>
<proteinExistence type="predicted"/>
<dbReference type="AlphaFoldDB" id="A0A1B9FRF7"/>
<dbReference type="Proteomes" id="UP000092730">
    <property type="component" value="Chromosome 3"/>
</dbReference>
<organism evidence="2">
    <name type="scientific">Kwoniella bestiolae CBS 10118</name>
    <dbReference type="NCBI Taxonomy" id="1296100"/>
    <lineage>
        <taxon>Eukaryota</taxon>
        <taxon>Fungi</taxon>
        <taxon>Dikarya</taxon>
        <taxon>Basidiomycota</taxon>
        <taxon>Agaricomycotina</taxon>
        <taxon>Tremellomycetes</taxon>
        <taxon>Tremellales</taxon>
        <taxon>Cryptococcaceae</taxon>
        <taxon>Kwoniella</taxon>
    </lineage>
</organism>
<dbReference type="EMBL" id="KV700382">
    <property type="protein sequence ID" value="OCF21357.1"/>
    <property type="molecule type" value="Genomic_DNA"/>
</dbReference>
<reference evidence="3" key="4">
    <citation type="submission" date="2024-02" db="EMBL/GenBank/DDBJ databases">
        <title>Comparative genomics of Cryptococcus and Kwoniella reveals pathogenesis evolution and contrasting modes of karyotype evolution via chromosome fusion or intercentromeric recombination.</title>
        <authorList>
            <person name="Coelho M.A."/>
            <person name="David-Palma M."/>
            <person name="Shea T."/>
            <person name="Bowers K."/>
            <person name="McGinley-Smith S."/>
            <person name="Mohammad A.W."/>
            <person name="Gnirke A."/>
            <person name="Yurkov A.M."/>
            <person name="Nowrousian M."/>
            <person name="Sun S."/>
            <person name="Cuomo C.A."/>
            <person name="Heitman J."/>
        </authorList>
    </citation>
    <scope>NUCLEOTIDE SEQUENCE</scope>
    <source>
        <strain evidence="3">CBS 10118</strain>
    </source>
</reference>
<dbReference type="EMBL" id="CP144543">
    <property type="protein sequence ID" value="WVW82884.1"/>
    <property type="molecule type" value="Genomic_DNA"/>
</dbReference>
<dbReference type="KEGG" id="kbi:30213432"/>